<evidence type="ECO:0000256" key="2">
    <source>
        <dbReference type="SAM" id="MobiDB-lite"/>
    </source>
</evidence>
<gene>
    <name evidence="3" type="ORF">GCM10009836_06200</name>
</gene>
<evidence type="ECO:0000313" key="4">
    <source>
        <dbReference type="Proteomes" id="UP001500449"/>
    </source>
</evidence>
<dbReference type="InterPro" id="IPR036412">
    <property type="entry name" value="HAD-like_sf"/>
</dbReference>
<keyword evidence="1" id="KW-0378">Hydrolase</keyword>
<dbReference type="InterPro" id="IPR051540">
    <property type="entry name" value="S-2-haloacid_dehalogenase"/>
</dbReference>
<sequence length="278" mass="29046">MTVVQRGTARGSGLRGPRRRRGDRAPEGGAASGTVVELARRPAPQPRVPTAEPVAARRPRAVLVDVYGTLLQVEALRARFLDVGRPAHEYELFLAHALRDARGLALAGGTPPPFDRIVADALRSATGHTLGDDAIAHLTAGLAELPSFPDAEPAFAVLVRAHVPAWALAQGNGSHIVAALHTTGLRSFLRGAVATDDLGFLLPHPDAYLLACRGVRSEPAETAFVSAQADLVHGAMRAGLIGGLVLRHGARPPDAVDPPHVTGPSLVEVAERLLALPG</sequence>
<dbReference type="RefSeq" id="WP_344412108.1">
    <property type="nucleotide sequence ID" value="NZ_BAAAQK010000003.1"/>
</dbReference>
<dbReference type="Gene3D" id="1.10.150.240">
    <property type="entry name" value="Putative phosphatase, domain 2"/>
    <property type="match status" value="1"/>
</dbReference>
<name>A0ABN2MLB1_9PSEU</name>
<dbReference type="EMBL" id="BAAAQK010000003">
    <property type="protein sequence ID" value="GAA1830987.1"/>
    <property type="molecule type" value="Genomic_DNA"/>
</dbReference>
<proteinExistence type="predicted"/>
<dbReference type="PANTHER" id="PTHR43316:SF3">
    <property type="entry name" value="HALOACID DEHALOGENASE, TYPE II (AFU_ORTHOLOGUE AFUA_2G07750)-RELATED"/>
    <property type="match status" value="1"/>
</dbReference>
<evidence type="ECO:0008006" key="5">
    <source>
        <dbReference type="Google" id="ProtNLM"/>
    </source>
</evidence>
<dbReference type="InterPro" id="IPR023198">
    <property type="entry name" value="PGP-like_dom2"/>
</dbReference>
<protein>
    <recommendedName>
        <fullName evidence="5">Haloacid dehalogenase</fullName>
    </recommendedName>
</protein>
<comment type="caution">
    <text evidence="3">The sequence shown here is derived from an EMBL/GenBank/DDBJ whole genome shotgun (WGS) entry which is preliminary data.</text>
</comment>
<dbReference type="Gene3D" id="3.40.50.1000">
    <property type="entry name" value="HAD superfamily/HAD-like"/>
    <property type="match status" value="1"/>
</dbReference>
<dbReference type="SUPFAM" id="SSF56784">
    <property type="entry name" value="HAD-like"/>
    <property type="match status" value="1"/>
</dbReference>
<accession>A0ABN2MLB1</accession>
<evidence type="ECO:0000256" key="1">
    <source>
        <dbReference type="ARBA" id="ARBA00022801"/>
    </source>
</evidence>
<reference evidence="3 4" key="1">
    <citation type="journal article" date="2019" name="Int. J. Syst. Evol. Microbiol.">
        <title>The Global Catalogue of Microorganisms (GCM) 10K type strain sequencing project: providing services to taxonomists for standard genome sequencing and annotation.</title>
        <authorList>
            <consortium name="The Broad Institute Genomics Platform"/>
            <consortium name="The Broad Institute Genome Sequencing Center for Infectious Disease"/>
            <person name="Wu L."/>
            <person name="Ma J."/>
        </authorList>
    </citation>
    <scope>NUCLEOTIDE SEQUENCE [LARGE SCALE GENOMIC DNA]</scope>
    <source>
        <strain evidence="3 4">JCM 16009</strain>
    </source>
</reference>
<evidence type="ECO:0000313" key="3">
    <source>
        <dbReference type="EMBL" id="GAA1830987.1"/>
    </source>
</evidence>
<dbReference type="Proteomes" id="UP001500449">
    <property type="component" value="Unassembled WGS sequence"/>
</dbReference>
<organism evidence="3 4">
    <name type="scientific">Pseudonocardia ailaonensis</name>
    <dbReference type="NCBI Taxonomy" id="367279"/>
    <lineage>
        <taxon>Bacteria</taxon>
        <taxon>Bacillati</taxon>
        <taxon>Actinomycetota</taxon>
        <taxon>Actinomycetes</taxon>
        <taxon>Pseudonocardiales</taxon>
        <taxon>Pseudonocardiaceae</taxon>
        <taxon>Pseudonocardia</taxon>
    </lineage>
</organism>
<keyword evidence="4" id="KW-1185">Reference proteome</keyword>
<dbReference type="Pfam" id="PF00702">
    <property type="entry name" value="Hydrolase"/>
    <property type="match status" value="1"/>
</dbReference>
<feature type="region of interest" description="Disordered" evidence="2">
    <location>
        <begin position="1"/>
        <end position="54"/>
    </location>
</feature>
<dbReference type="PANTHER" id="PTHR43316">
    <property type="entry name" value="HYDROLASE, HALOACID DELAHOGENASE-RELATED"/>
    <property type="match status" value="1"/>
</dbReference>
<dbReference type="InterPro" id="IPR023214">
    <property type="entry name" value="HAD_sf"/>
</dbReference>